<dbReference type="InterPro" id="IPR036249">
    <property type="entry name" value="Thioredoxin-like_sf"/>
</dbReference>
<protein>
    <recommendedName>
        <fullName evidence="1">Thioredoxin domain-containing protein</fullName>
    </recommendedName>
</protein>
<dbReference type="PANTHER" id="PTHR10438:SF387">
    <property type="entry name" value="OS09G0559600 PROTEIN"/>
    <property type="match status" value="1"/>
</dbReference>
<accession>A0A2S3ICI7</accession>
<dbReference type="InterPro" id="IPR050620">
    <property type="entry name" value="Thioredoxin_H-type-like"/>
</dbReference>
<gene>
    <name evidence="2" type="ORF">PAHAL_8G035300</name>
</gene>
<organism evidence="2">
    <name type="scientific">Panicum hallii</name>
    <dbReference type="NCBI Taxonomy" id="206008"/>
    <lineage>
        <taxon>Eukaryota</taxon>
        <taxon>Viridiplantae</taxon>
        <taxon>Streptophyta</taxon>
        <taxon>Embryophyta</taxon>
        <taxon>Tracheophyta</taxon>
        <taxon>Spermatophyta</taxon>
        <taxon>Magnoliopsida</taxon>
        <taxon>Liliopsida</taxon>
        <taxon>Poales</taxon>
        <taxon>Poaceae</taxon>
        <taxon>PACMAD clade</taxon>
        <taxon>Panicoideae</taxon>
        <taxon>Panicodae</taxon>
        <taxon>Paniceae</taxon>
        <taxon>Panicinae</taxon>
        <taxon>Panicum</taxon>
        <taxon>Panicum sect. Panicum</taxon>
    </lineage>
</organism>
<dbReference type="Proteomes" id="UP000243499">
    <property type="component" value="Chromosome 8"/>
</dbReference>
<proteinExistence type="predicted"/>
<sequence length="81" mass="9653">MFWADWNEPCKVMLKSYRDMARAKKDRAVFCRLDVDKFKDVAGRYRVEALPTFVLMKNREEQRRVVGPKVDELNTTIRNSI</sequence>
<feature type="domain" description="Thioredoxin" evidence="1">
    <location>
        <begin position="2"/>
        <end position="78"/>
    </location>
</feature>
<dbReference type="PANTHER" id="PTHR10438">
    <property type="entry name" value="THIOREDOXIN"/>
    <property type="match status" value="1"/>
</dbReference>
<dbReference type="InterPro" id="IPR013766">
    <property type="entry name" value="Thioredoxin_domain"/>
</dbReference>
<dbReference type="Pfam" id="PF00085">
    <property type="entry name" value="Thioredoxin"/>
    <property type="match status" value="1"/>
</dbReference>
<dbReference type="CDD" id="cd02947">
    <property type="entry name" value="TRX_family"/>
    <property type="match status" value="1"/>
</dbReference>
<dbReference type="SUPFAM" id="SSF52833">
    <property type="entry name" value="Thioredoxin-like"/>
    <property type="match status" value="1"/>
</dbReference>
<dbReference type="AlphaFoldDB" id="A0A2S3ICI7"/>
<name>A0A2S3ICI7_9POAL</name>
<dbReference type="Gramene" id="PAN41327">
    <property type="protein sequence ID" value="PAN41327"/>
    <property type="gene ID" value="PAHAL_8G035300"/>
</dbReference>
<evidence type="ECO:0000259" key="1">
    <source>
        <dbReference type="Pfam" id="PF00085"/>
    </source>
</evidence>
<dbReference type="EMBL" id="CM008053">
    <property type="protein sequence ID" value="PAN41327.1"/>
    <property type="molecule type" value="Genomic_DNA"/>
</dbReference>
<dbReference type="Gene3D" id="3.40.30.10">
    <property type="entry name" value="Glutaredoxin"/>
    <property type="match status" value="1"/>
</dbReference>
<evidence type="ECO:0000313" key="2">
    <source>
        <dbReference type="EMBL" id="PAN41327.1"/>
    </source>
</evidence>
<reference evidence="2" key="1">
    <citation type="submission" date="2018-04" db="EMBL/GenBank/DDBJ databases">
        <title>WGS assembly of Panicum hallii.</title>
        <authorList>
            <person name="Lovell J."/>
            <person name="Jenkins J."/>
            <person name="Lowry D."/>
            <person name="Mamidi S."/>
            <person name="Sreedasyam A."/>
            <person name="Weng X."/>
            <person name="Barry K."/>
            <person name="Bonette J."/>
            <person name="Campitelli B."/>
            <person name="Daum C."/>
            <person name="Gordon S."/>
            <person name="Gould B."/>
            <person name="Lipzen A."/>
            <person name="Macqueen A."/>
            <person name="Palacio-Mejia J."/>
            <person name="Plott C."/>
            <person name="Shakirov E."/>
            <person name="Shu S."/>
            <person name="Yoshinaga Y."/>
            <person name="Zane M."/>
            <person name="Rokhsar D."/>
            <person name="Grimwood J."/>
            <person name="Schmutz J."/>
            <person name="Juenger T."/>
        </authorList>
    </citation>
    <scope>NUCLEOTIDE SEQUENCE [LARGE SCALE GENOMIC DNA]</scope>
    <source>
        <strain evidence="2">FIL2</strain>
    </source>
</reference>